<feature type="domain" description="VOC" evidence="2">
    <location>
        <begin position="173"/>
        <end position="286"/>
    </location>
</feature>
<dbReference type="AlphaFoldDB" id="A0A0D8JEP0"/>
<dbReference type="Proteomes" id="UP000032544">
    <property type="component" value="Unassembled WGS sequence"/>
</dbReference>
<dbReference type="SUPFAM" id="SSF54593">
    <property type="entry name" value="Glyoxalase/Bleomycin resistance protein/Dihydroxybiphenyl dioxygenase"/>
    <property type="match status" value="2"/>
</dbReference>
<keyword evidence="4" id="KW-1185">Reference proteome</keyword>
<dbReference type="InterPro" id="IPR052164">
    <property type="entry name" value="Anthracycline_SecMetBiosynth"/>
</dbReference>
<dbReference type="EMBL" id="JRHC01000001">
    <property type="protein sequence ID" value="KJF44293.1"/>
    <property type="molecule type" value="Genomic_DNA"/>
</dbReference>
<proteinExistence type="predicted"/>
<protein>
    <recommendedName>
        <fullName evidence="2">VOC domain-containing protein</fullName>
    </recommendedName>
</protein>
<dbReference type="PROSITE" id="PS51257">
    <property type="entry name" value="PROKAR_LIPOPROTEIN"/>
    <property type="match status" value="1"/>
</dbReference>
<dbReference type="InterPro" id="IPR029068">
    <property type="entry name" value="Glyas_Bleomycin-R_OHBP_Dase"/>
</dbReference>
<dbReference type="PROSITE" id="PS51819">
    <property type="entry name" value="VOC"/>
    <property type="match status" value="1"/>
</dbReference>
<name>A0A0D8JEP0_9BACT</name>
<dbReference type="OrthoDB" id="9793039at2"/>
<evidence type="ECO:0000259" key="2">
    <source>
        <dbReference type="PROSITE" id="PS51819"/>
    </source>
</evidence>
<evidence type="ECO:0000313" key="3">
    <source>
        <dbReference type="EMBL" id="KJF44293.1"/>
    </source>
</evidence>
<comment type="caution">
    <text evidence="3">The sequence shown here is derived from an EMBL/GenBank/DDBJ whole genome shotgun (WGS) entry which is preliminary data.</text>
</comment>
<keyword evidence="1" id="KW-0732">Signal</keyword>
<feature type="chain" id="PRO_5002331282" description="VOC domain-containing protein" evidence="1">
    <location>
        <begin position="21"/>
        <end position="289"/>
    </location>
</feature>
<dbReference type="Gene3D" id="3.10.180.10">
    <property type="entry name" value="2,3-Dihydroxybiphenyl 1,2-Dioxygenase, domain 1"/>
    <property type="match status" value="2"/>
</dbReference>
<reference evidence="3 4" key="1">
    <citation type="submission" date="2014-09" db="EMBL/GenBank/DDBJ databases">
        <title>Draft Genome Sequence of Draconibacterium sp. JN14CK-3.</title>
        <authorList>
            <person name="Dong C."/>
            <person name="Lai Q."/>
            <person name="Shao Z."/>
        </authorList>
    </citation>
    <scope>NUCLEOTIDE SEQUENCE [LARGE SCALE GENOMIC DNA]</scope>
    <source>
        <strain evidence="3 4">JN14CK-3</strain>
    </source>
</reference>
<organism evidence="3 4">
    <name type="scientific">Draconibacterium sediminis</name>
    <dbReference type="NCBI Taxonomy" id="1544798"/>
    <lineage>
        <taxon>Bacteria</taxon>
        <taxon>Pseudomonadati</taxon>
        <taxon>Bacteroidota</taxon>
        <taxon>Bacteroidia</taxon>
        <taxon>Marinilabiliales</taxon>
        <taxon>Prolixibacteraceae</taxon>
        <taxon>Draconibacterium</taxon>
    </lineage>
</organism>
<dbReference type="RefSeq" id="WP_045025848.1">
    <property type="nucleotide sequence ID" value="NZ_JRHC01000001.1"/>
</dbReference>
<dbReference type="PANTHER" id="PTHR33993">
    <property type="entry name" value="GLYOXALASE-RELATED"/>
    <property type="match status" value="1"/>
</dbReference>
<dbReference type="InterPro" id="IPR037523">
    <property type="entry name" value="VOC_core"/>
</dbReference>
<dbReference type="STRING" id="1544798.LH29_01910"/>
<accession>A0A0D8JEP0</accession>
<dbReference type="InterPro" id="IPR004360">
    <property type="entry name" value="Glyas_Fos-R_dOase_dom"/>
</dbReference>
<dbReference type="CDD" id="cd07247">
    <property type="entry name" value="SgaA_N_like"/>
    <property type="match status" value="2"/>
</dbReference>
<feature type="signal peptide" evidence="1">
    <location>
        <begin position="1"/>
        <end position="20"/>
    </location>
</feature>
<sequence>MKQKIKVISAIIVSAIVLMACNSVITFPPVSQTPTNNHNQGQFVWHDLATYDPLSAKDFYADVFGWEFESLGAGENMYYVIKNDGVAIGGLFKLADEYGKAAEWIGSMSVPDVDAALQYNQAAGGKTIFKKAAFKGRGETALVQDPQGAFIAFLNSESGDPNPRRAGNISMNSWLWNELWTNDLEGSIEFYKGLTGAESQEVEAAKVPYYLFSNDGNTFSGAIGNPVEGARSAWMPYIKVKDVNATVEKAKAAGAHVMMEPTSSIRKGTVAVLMDPTGAQFTIQQWILR</sequence>
<evidence type="ECO:0000313" key="4">
    <source>
        <dbReference type="Proteomes" id="UP000032544"/>
    </source>
</evidence>
<evidence type="ECO:0000256" key="1">
    <source>
        <dbReference type="SAM" id="SignalP"/>
    </source>
</evidence>
<dbReference type="PANTHER" id="PTHR33993:SF14">
    <property type="entry name" value="GB|AAF24581.1"/>
    <property type="match status" value="1"/>
</dbReference>
<dbReference type="Pfam" id="PF00903">
    <property type="entry name" value="Glyoxalase"/>
    <property type="match status" value="1"/>
</dbReference>
<gene>
    <name evidence="3" type="ORF">LH29_01910</name>
</gene>